<dbReference type="EMBL" id="JAPWTK010000110">
    <property type="protein sequence ID" value="KAJ8949767.1"/>
    <property type="molecule type" value="Genomic_DNA"/>
</dbReference>
<evidence type="ECO:0000256" key="1">
    <source>
        <dbReference type="SAM" id="MobiDB-lite"/>
    </source>
</evidence>
<feature type="compositionally biased region" description="Polar residues" evidence="1">
    <location>
        <begin position="105"/>
        <end position="114"/>
    </location>
</feature>
<dbReference type="PANTHER" id="PTHR46060">
    <property type="entry name" value="MARINER MOS1 TRANSPOSASE-LIKE PROTEIN"/>
    <property type="match status" value="1"/>
</dbReference>
<gene>
    <name evidence="2" type="ORF">NQ318_018996</name>
</gene>
<organism evidence="2 3">
    <name type="scientific">Aromia moschata</name>
    <dbReference type="NCBI Taxonomy" id="1265417"/>
    <lineage>
        <taxon>Eukaryota</taxon>
        <taxon>Metazoa</taxon>
        <taxon>Ecdysozoa</taxon>
        <taxon>Arthropoda</taxon>
        <taxon>Hexapoda</taxon>
        <taxon>Insecta</taxon>
        <taxon>Pterygota</taxon>
        <taxon>Neoptera</taxon>
        <taxon>Endopterygota</taxon>
        <taxon>Coleoptera</taxon>
        <taxon>Polyphaga</taxon>
        <taxon>Cucujiformia</taxon>
        <taxon>Chrysomeloidea</taxon>
        <taxon>Cerambycidae</taxon>
        <taxon>Cerambycinae</taxon>
        <taxon>Callichromatini</taxon>
        <taxon>Aromia</taxon>
    </lineage>
</organism>
<comment type="caution">
    <text evidence="2">The sequence shown here is derived from an EMBL/GenBank/DDBJ whole genome shotgun (WGS) entry which is preliminary data.</text>
</comment>
<evidence type="ECO:0000313" key="2">
    <source>
        <dbReference type="EMBL" id="KAJ8949767.1"/>
    </source>
</evidence>
<feature type="region of interest" description="Disordered" evidence="1">
    <location>
        <begin position="92"/>
        <end position="114"/>
    </location>
</feature>
<keyword evidence="3" id="KW-1185">Reference proteome</keyword>
<reference evidence="2" key="1">
    <citation type="journal article" date="2023" name="Insect Mol. Biol.">
        <title>Genome sequencing provides insights into the evolution of gene families encoding plant cell wall-degrading enzymes in longhorned beetles.</title>
        <authorList>
            <person name="Shin N.R."/>
            <person name="Okamura Y."/>
            <person name="Kirsch R."/>
            <person name="Pauchet Y."/>
        </authorList>
    </citation>
    <scope>NUCLEOTIDE SEQUENCE</scope>
    <source>
        <strain evidence="2">AMC_N1</strain>
    </source>
</reference>
<dbReference type="InterPro" id="IPR052709">
    <property type="entry name" value="Transposase-MT_Hybrid"/>
</dbReference>
<dbReference type="PANTHER" id="PTHR46060:SF1">
    <property type="entry name" value="MARINER MOS1 TRANSPOSASE-LIKE PROTEIN"/>
    <property type="match status" value="1"/>
</dbReference>
<dbReference type="Proteomes" id="UP001162162">
    <property type="component" value="Unassembled WGS sequence"/>
</dbReference>
<sequence>MEEEQETERFVEIKTFPDINFLRASKQLEQSLICEKCCNSLLNKIEQRFNLKFFVKLGKTFTGAYAMLKEVYGNECLSRTQFFELFKWFKEGHETTESDPRPGRPSTSKNGRKH</sequence>
<protein>
    <submittedName>
        <fullName evidence="2">Uncharacterized protein</fullName>
    </submittedName>
</protein>
<name>A0AAV8YE91_9CUCU</name>
<dbReference type="AlphaFoldDB" id="A0AAV8YE91"/>
<accession>A0AAV8YE91</accession>
<evidence type="ECO:0000313" key="3">
    <source>
        <dbReference type="Proteomes" id="UP001162162"/>
    </source>
</evidence>
<dbReference type="Gene3D" id="1.10.10.1450">
    <property type="match status" value="1"/>
</dbReference>
<feature type="compositionally biased region" description="Basic and acidic residues" evidence="1">
    <location>
        <begin position="92"/>
        <end position="102"/>
    </location>
</feature>
<proteinExistence type="predicted"/>